<dbReference type="AlphaFoldDB" id="A0A1G9DNB4"/>
<protein>
    <recommendedName>
        <fullName evidence="3">Peptidase M1 membrane alanine aminopeptidase domain-containing protein</fullName>
    </recommendedName>
</protein>
<evidence type="ECO:0000313" key="1">
    <source>
        <dbReference type="EMBL" id="SDK65265.1"/>
    </source>
</evidence>
<dbReference type="OrthoDB" id="9814383at2"/>
<evidence type="ECO:0008006" key="3">
    <source>
        <dbReference type="Google" id="ProtNLM"/>
    </source>
</evidence>
<dbReference type="Proteomes" id="UP000198510">
    <property type="component" value="Unassembled WGS sequence"/>
</dbReference>
<evidence type="ECO:0000313" key="2">
    <source>
        <dbReference type="Proteomes" id="UP000198510"/>
    </source>
</evidence>
<name>A0A1G9DNB4_9BACT</name>
<proteinExistence type="predicted"/>
<reference evidence="1 2" key="1">
    <citation type="submission" date="2016-10" db="EMBL/GenBank/DDBJ databases">
        <authorList>
            <person name="de Groot N.N."/>
        </authorList>
    </citation>
    <scope>NUCLEOTIDE SEQUENCE [LARGE SCALE GENOMIC DNA]</scope>
    <source>
        <strain evidence="1 2">DSM 25186</strain>
    </source>
</reference>
<dbReference type="CDD" id="cd09604">
    <property type="entry name" value="M1_APN_like"/>
    <property type="match status" value="1"/>
</dbReference>
<dbReference type="RefSeq" id="WP_089681171.1">
    <property type="nucleotide sequence ID" value="NZ_FNFO01000003.1"/>
</dbReference>
<sequence>MSWFTSAPWYGLVIGCLVGSAAQATEAPERTWQQEANYRISATLDDQKHLLTAEATIEYVNHSPQTLMFLWIEVWPNAYQGRTTPFASQQLALGRQEFWYARPEELGWMEALDFRVGEQPLKWEYEPRHPDLVKVNLATPLKPGERVVLQTPFRVVLPGDFSRMGHRDQAYQLTDWYPQVAAYDAQGWHQRSYLEQDNRYAEFGSADVTLTLPKNYVVAATGRLTSEEEWAWLLARSTQKLRTDRFPLEDESPVSAGATKTIRFVSDHTHGFAWVADKRFNVRHGEVTLPSGQKVDTWAMFTNRRAFAWENALDEAAQMLTTYSVGNGAYAYPSLAMVELPLRRSGTINYPGLVGIPAATREAAVTTALAHQVARQWYGGMIGLDGHTSPWLVDGLAAAAQDRYLAERHPNQTLNDLAPQPWGALSGLNAFPQARRHEIDYLAAARGGTEQTLQTNAAGYLPGNYQAFAEAKAALAFRYARQYLGNEKYDALMRQYTTAWQFRHPKPADVQALFEEQTGETWDWLFRDLLQTDKKLDYAVRRSSVSEKTATLYVENVGSIAGPITVSAVRGGKVVQTKWYPGFTGVQKIELANEGWEHLVIDPEHHMPEYNRQNNTIELVTDRRVEPIRVRLLPTLEDNRYTQLFITPVGGYNATDKVMLGAAFYNSILPRKPLRYLVMPMWSSGQRGLTGSFQVAGEVPSITTLGRIDAALRTDIYAGYIRTQPHVRLAFGDGLDLQQPQKELSLRLVNMRFGLQQLPAYQDGAPIPGQSWQRYNVLTTTYRIHQQNALERWELRGELQNKGADFALLSATAEWNFHYRRKSQVRLRGFAGGFLLARNLTNGFRLGMSGSTDYLGDQILLDRRGVTETVPAFLRQRIDDQGGFRGLTSAYSRKGLVALNGAVDVPYLPISVFGDVGYTPDGGGLLTGTGLSLRLLPEILTIDVPLAGSSYADRFPTGIDDVTKQIRFTLHLKQLTPSTMLRRALTL</sequence>
<dbReference type="InterPro" id="IPR027268">
    <property type="entry name" value="Peptidase_M4/M1_CTD_sf"/>
</dbReference>
<gene>
    <name evidence="1" type="ORF">SAMN05421823_103188</name>
</gene>
<accession>A0A1G9DNB4</accession>
<dbReference type="Gene3D" id="1.10.390.10">
    <property type="entry name" value="Neutral Protease Domain 2"/>
    <property type="match status" value="1"/>
</dbReference>
<organism evidence="1 2">
    <name type="scientific">Catalinimonas alkaloidigena</name>
    <dbReference type="NCBI Taxonomy" id="1075417"/>
    <lineage>
        <taxon>Bacteria</taxon>
        <taxon>Pseudomonadati</taxon>
        <taxon>Bacteroidota</taxon>
        <taxon>Cytophagia</taxon>
        <taxon>Cytophagales</taxon>
        <taxon>Catalimonadaceae</taxon>
        <taxon>Catalinimonas</taxon>
    </lineage>
</organism>
<dbReference type="SUPFAM" id="SSF55486">
    <property type="entry name" value="Metalloproteases ('zincins'), catalytic domain"/>
    <property type="match status" value="1"/>
</dbReference>
<dbReference type="EMBL" id="FNFO01000003">
    <property type="protein sequence ID" value="SDK65265.1"/>
    <property type="molecule type" value="Genomic_DNA"/>
</dbReference>
<keyword evidence="2" id="KW-1185">Reference proteome</keyword>
<dbReference type="STRING" id="1075417.SAMN05421823_103188"/>